<sequence>MRLRLRAPLLLLAPLCLLLGVHIFLVFFVGAEVVLEEDEHGAFHINTTHPQEQHKQQQPAAVFVNGVNVAEMFELIQEQQSMLRDLDRVNTNQARQLSSLDRQLCDITPPTVDTTTITGLGTTSTFKWSDGVLATNGLIYFIPFSASSIVILDPSTNGVDDTTMGGFPTDHCDEERSAT</sequence>
<dbReference type="InParanoid" id="F2UQC4"/>
<evidence type="ECO:0000256" key="1">
    <source>
        <dbReference type="SAM" id="MobiDB-lite"/>
    </source>
</evidence>
<evidence type="ECO:0000313" key="2">
    <source>
        <dbReference type="EMBL" id="EGD79792.1"/>
    </source>
</evidence>
<accession>F2UQC4</accession>
<dbReference type="Proteomes" id="UP000007799">
    <property type="component" value="Unassembled WGS sequence"/>
</dbReference>
<reference evidence="2" key="1">
    <citation type="submission" date="2009-08" db="EMBL/GenBank/DDBJ databases">
        <title>Annotation of Salpingoeca rosetta.</title>
        <authorList>
            <consortium name="The Broad Institute Genome Sequencing Platform"/>
            <person name="Russ C."/>
            <person name="Cuomo C."/>
            <person name="Burger G."/>
            <person name="Gray M.W."/>
            <person name="Holland P.W.H."/>
            <person name="King N."/>
            <person name="Lang F.B.F."/>
            <person name="Roger A.J."/>
            <person name="Ruiz-Trillo I."/>
            <person name="Young S.K."/>
            <person name="Zeng Q."/>
            <person name="Gargeya S."/>
            <person name="Alvarado L."/>
            <person name="Berlin A."/>
            <person name="Chapman S.B."/>
            <person name="Chen Z."/>
            <person name="Freedman E."/>
            <person name="Gellesch M."/>
            <person name="Goldberg J."/>
            <person name="Griggs A."/>
            <person name="Gujja S."/>
            <person name="Heilman E."/>
            <person name="Heiman D."/>
            <person name="Howarth C."/>
            <person name="Mehta T."/>
            <person name="Neiman D."/>
            <person name="Pearson M."/>
            <person name="Roberts A."/>
            <person name="Saif S."/>
            <person name="Shea T."/>
            <person name="Shenoy N."/>
            <person name="Sisk P."/>
            <person name="Stolte C."/>
            <person name="Sykes S."/>
            <person name="White J."/>
            <person name="Yandava C."/>
            <person name="Haas B."/>
            <person name="Nusbaum C."/>
            <person name="Birren B."/>
        </authorList>
    </citation>
    <scope>NUCLEOTIDE SEQUENCE [LARGE SCALE GENOMIC DNA]</scope>
    <source>
        <strain evidence="2">ATCC 50818</strain>
    </source>
</reference>
<organism evidence="3">
    <name type="scientific">Salpingoeca rosetta (strain ATCC 50818 / BSB-021)</name>
    <dbReference type="NCBI Taxonomy" id="946362"/>
    <lineage>
        <taxon>Eukaryota</taxon>
        <taxon>Choanoflagellata</taxon>
        <taxon>Craspedida</taxon>
        <taxon>Salpingoecidae</taxon>
        <taxon>Salpingoeca</taxon>
    </lineage>
</organism>
<feature type="compositionally biased region" description="Basic and acidic residues" evidence="1">
    <location>
        <begin position="170"/>
        <end position="179"/>
    </location>
</feature>
<dbReference type="KEGG" id="sre:PTSG_10777"/>
<feature type="region of interest" description="Disordered" evidence="1">
    <location>
        <begin position="160"/>
        <end position="179"/>
    </location>
</feature>
<dbReference type="EMBL" id="GL832988">
    <property type="protein sequence ID" value="EGD79792.1"/>
    <property type="molecule type" value="Genomic_DNA"/>
</dbReference>
<keyword evidence="3" id="KW-1185">Reference proteome</keyword>
<dbReference type="RefSeq" id="XP_004988741.1">
    <property type="nucleotide sequence ID" value="XM_004988684.1"/>
</dbReference>
<gene>
    <name evidence="2" type="ORF">PTSG_10777</name>
</gene>
<evidence type="ECO:0000313" key="3">
    <source>
        <dbReference type="Proteomes" id="UP000007799"/>
    </source>
</evidence>
<name>F2UQC4_SALR5</name>
<protein>
    <submittedName>
        <fullName evidence="2">Uncharacterized protein</fullName>
    </submittedName>
</protein>
<proteinExistence type="predicted"/>
<dbReference type="GeneID" id="16069279"/>
<dbReference type="AlphaFoldDB" id="F2UQC4"/>